<dbReference type="AlphaFoldDB" id="A0A2P5FDG5"/>
<protein>
    <submittedName>
        <fullName evidence="2">Uncharacterized protein</fullName>
    </submittedName>
</protein>
<comment type="caution">
    <text evidence="2">The sequence shown here is derived from an EMBL/GenBank/DDBJ whole genome shotgun (WGS) entry which is preliminary data.</text>
</comment>
<name>A0A2P5FDG5_TREOI</name>
<proteinExistence type="predicted"/>
<accession>A0A2P5FDG5</accession>
<keyword evidence="1" id="KW-0472">Membrane</keyword>
<dbReference type="Proteomes" id="UP000237000">
    <property type="component" value="Unassembled WGS sequence"/>
</dbReference>
<evidence type="ECO:0000313" key="2">
    <source>
        <dbReference type="EMBL" id="PON95827.1"/>
    </source>
</evidence>
<dbReference type="EMBL" id="JXTC01000042">
    <property type="protein sequence ID" value="PON95827.1"/>
    <property type="molecule type" value="Genomic_DNA"/>
</dbReference>
<evidence type="ECO:0000256" key="1">
    <source>
        <dbReference type="SAM" id="Phobius"/>
    </source>
</evidence>
<feature type="transmembrane region" description="Helical" evidence="1">
    <location>
        <begin position="30"/>
        <end position="50"/>
    </location>
</feature>
<gene>
    <name evidence="2" type="ORF">TorRG33x02_083500</name>
</gene>
<keyword evidence="1" id="KW-1133">Transmembrane helix</keyword>
<keyword evidence="1" id="KW-0812">Transmembrane</keyword>
<evidence type="ECO:0000313" key="3">
    <source>
        <dbReference type="Proteomes" id="UP000237000"/>
    </source>
</evidence>
<dbReference type="InParanoid" id="A0A2P5FDG5"/>
<sequence>MPKRSDVLVLSWSLMSHVQFKARDSFHSSLFAFLLGLFSVHVPLPFWVILSMKEIAPLCGVIIGNGVSYCESDWFSVDGDL</sequence>
<keyword evidence="3" id="KW-1185">Reference proteome</keyword>
<reference evidence="3" key="1">
    <citation type="submission" date="2016-06" db="EMBL/GenBank/DDBJ databases">
        <title>Parallel loss of symbiosis genes in relatives of nitrogen-fixing non-legume Parasponia.</title>
        <authorList>
            <person name="Van Velzen R."/>
            <person name="Holmer R."/>
            <person name="Bu F."/>
            <person name="Rutten L."/>
            <person name="Van Zeijl A."/>
            <person name="Liu W."/>
            <person name="Santuari L."/>
            <person name="Cao Q."/>
            <person name="Sharma T."/>
            <person name="Shen D."/>
            <person name="Roswanjaya Y."/>
            <person name="Wardhani T."/>
            <person name="Kalhor M.S."/>
            <person name="Jansen J."/>
            <person name="Van den Hoogen J."/>
            <person name="Gungor B."/>
            <person name="Hartog M."/>
            <person name="Hontelez J."/>
            <person name="Verver J."/>
            <person name="Yang W.-C."/>
            <person name="Schijlen E."/>
            <person name="Repin R."/>
            <person name="Schilthuizen M."/>
            <person name="Schranz E."/>
            <person name="Heidstra R."/>
            <person name="Miyata K."/>
            <person name="Fedorova E."/>
            <person name="Kohlen W."/>
            <person name="Bisseling T."/>
            <person name="Smit S."/>
            <person name="Geurts R."/>
        </authorList>
    </citation>
    <scope>NUCLEOTIDE SEQUENCE [LARGE SCALE GENOMIC DNA]</scope>
    <source>
        <strain evidence="3">cv. RG33-2</strain>
    </source>
</reference>
<organism evidence="2 3">
    <name type="scientific">Trema orientale</name>
    <name type="common">Charcoal tree</name>
    <name type="synonym">Celtis orientalis</name>
    <dbReference type="NCBI Taxonomy" id="63057"/>
    <lineage>
        <taxon>Eukaryota</taxon>
        <taxon>Viridiplantae</taxon>
        <taxon>Streptophyta</taxon>
        <taxon>Embryophyta</taxon>
        <taxon>Tracheophyta</taxon>
        <taxon>Spermatophyta</taxon>
        <taxon>Magnoliopsida</taxon>
        <taxon>eudicotyledons</taxon>
        <taxon>Gunneridae</taxon>
        <taxon>Pentapetalae</taxon>
        <taxon>rosids</taxon>
        <taxon>fabids</taxon>
        <taxon>Rosales</taxon>
        <taxon>Cannabaceae</taxon>
        <taxon>Trema</taxon>
    </lineage>
</organism>